<dbReference type="EMBL" id="BPLR01017028">
    <property type="protein sequence ID" value="GIY88198.1"/>
    <property type="molecule type" value="Genomic_DNA"/>
</dbReference>
<dbReference type="AlphaFoldDB" id="A0AAV4X0N4"/>
<dbReference type="Proteomes" id="UP001054945">
    <property type="component" value="Unassembled WGS sequence"/>
</dbReference>
<protein>
    <submittedName>
        <fullName evidence="1">Uncharacterized protein</fullName>
    </submittedName>
</protein>
<reference evidence="1 2" key="1">
    <citation type="submission" date="2021-06" db="EMBL/GenBank/DDBJ databases">
        <title>Caerostris extrusa draft genome.</title>
        <authorList>
            <person name="Kono N."/>
            <person name="Arakawa K."/>
        </authorList>
    </citation>
    <scope>NUCLEOTIDE SEQUENCE [LARGE SCALE GENOMIC DNA]</scope>
</reference>
<accession>A0AAV4X0N4</accession>
<proteinExistence type="predicted"/>
<keyword evidence="2" id="KW-1185">Reference proteome</keyword>
<evidence type="ECO:0000313" key="1">
    <source>
        <dbReference type="EMBL" id="GIY88198.1"/>
    </source>
</evidence>
<comment type="caution">
    <text evidence="1">The sequence shown here is derived from an EMBL/GenBank/DDBJ whole genome shotgun (WGS) entry which is preliminary data.</text>
</comment>
<name>A0AAV4X0N4_CAEEX</name>
<sequence length="84" mass="9656">MHFITIKTNETAGQFTPGQIAFSTQAHVRSRRYAGGIVNRKNEKEPMQLTTKTSHFLQRQIFQRSSTILNSSGPLIIRRVYVYT</sequence>
<evidence type="ECO:0000313" key="2">
    <source>
        <dbReference type="Proteomes" id="UP001054945"/>
    </source>
</evidence>
<organism evidence="1 2">
    <name type="scientific">Caerostris extrusa</name>
    <name type="common">Bark spider</name>
    <name type="synonym">Caerostris bankana</name>
    <dbReference type="NCBI Taxonomy" id="172846"/>
    <lineage>
        <taxon>Eukaryota</taxon>
        <taxon>Metazoa</taxon>
        <taxon>Ecdysozoa</taxon>
        <taxon>Arthropoda</taxon>
        <taxon>Chelicerata</taxon>
        <taxon>Arachnida</taxon>
        <taxon>Araneae</taxon>
        <taxon>Araneomorphae</taxon>
        <taxon>Entelegynae</taxon>
        <taxon>Araneoidea</taxon>
        <taxon>Araneidae</taxon>
        <taxon>Caerostris</taxon>
    </lineage>
</organism>
<gene>
    <name evidence="1" type="ORF">CEXT_189631</name>
</gene>